<accession>Q19CS1</accession>
<dbReference type="GeneID" id="4156446"/>
<evidence type="ECO:0000313" key="1">
    <source>
        <dbReference type="EMBL" id="ABF72654.1"/>
    </source>
</evidence>
<keyword evidence="2" id="KW-1185">Reference proteome</keyword>
<sequence length="73" mass="8463">MHQYHLFVIAGRPYVDAVDTEFNRIHYTNGNTFGFDILWDSEMEMTVYSLTHSSGVGFQSYDFNDVLAYEGEI</sequence>
<protein>
    <submittedName>
        <fullName evidence="1">Uncharacterized protein</fullName>
    </submittedName>
</protein>
<name>Q19CS1_9CAUD</name>
<dbReference type="Proteomes" id="UP000006653">
    <property type="component" value="Segment"/>
</dbReference>
<dbReference type="RefSeq" id="YP_656330.1">
    <property type="nucleotide sequence ID" value="NC_008208.1"/>
</dbReference>
<proteinExistence type="predicted"/>
<gene>
    <name evidence="1" type="ORF">PHG25p096nc</name>
</gene>
<evidence type="ECO:0000313" key="2">
    <source>
        <dbReference type="Proteomes" id="UP000006653"/>
    </source>
</evidence>
<organism evidence="1 2">
    <name type="scientific">Aeromonas phage 25</name>
    <dbReference type="NCBI Taxonomy" id="2911441"/>
    <lineage>
        <taxon>Viruses</taxon>
        <taxon>Duplodnaviria</taxon>
        <taxon>Heunggongvirae</taxon>
        <taxon>Uroviricota</taxon>
        <taxon>Caudoviricetes</taxon>
        <taxon>Pantevenvirales</taxon>
        <taxon>Straboviridae</taxon>
        <taxon>Tulanevirus</taxon>
        <taxon>Tulanevirus bteighttwo</taxon>
    </lineage>
</organism>
<dbReference type="EMBL" id="DQ529280">
    <property type="protein sequence ID" value="ABF72654.1"/>
    <property type="molecule type" value="Genomic_DNA"/>
</dbReference>
<reference evidence="1 2" key="1">
    <citation type="submission" date="2006-05" db="EMBL/GenBank/DDBJ databases">
        <title>Comlete genome of Aeromonas salmonicida bacteriophage 25.</title>
        <authorList>
            <person name="Petrov V.M."/>
            <person name="Nolan J.M."/>
            <person name="Bertrand C."/>
            <person name="Krisch H.M."/>
            <person name="Karam J.D."/>
        </authorList>
    </citation>
    <scope>NUCLEOTIDE SEQUENCE [LARGE SCALE GENOMIC DNA]</scope>
</reference>
<dbReference type="KEGG" id="vg:4156446"/>